<feature type="transmembrane region" description="Helical" evidence="1">
    <location>
        <begin position="144"/>
        <end position="167"/>
    </location>
</feature>
<feature type="transmembrane region" description="Helical" evidence="1">
    <location>
        <begin position="343"/>
        <end position="363"/>
    </location>
</feature>
<proteinExistence type="predicted"/>
<accession>A0A951PQ51</accession>
<gene>
    <name evidence="2" type="ORF">KME25_27645</name>
</gene>
<evidence type="ECO:0000313" key="3">
    <source>
        <dbReference type="Proteomes" id="UP000753908"/>
    </source>
</evidence>
<feature type="transmembrane region" description="Helical" evidence="1">
    <location>
        <begin position="489"/>
        <end position="508"/>
    </location>
</feature>
<feature type="transmembrane region" description="Helical" evidence="1">
    <location>
        <begin position="283"/>
        <end position="303"/>
    </location>
</feature>
<keyword evidence="1" id="KW-0812">Transmembrane</keyword>
<keyword evidence="1" id="KW-1133">Transmembrane helix</keyword>
<dbReference type="EMBL" id="JAHHIF010000056">
    <property type="protein sequence ID" value="MBW4548185.1"/>
    <property type="molecule type" value="Genomic_DNA"/>
</dbReference>
<feature type="transmembrane region" description="Helical" evidence="1">
    <location>
        <begin position="174"/>
        <end position="191"/>
    </location>
</feature>
<feature type="transmembrane region" description="Helical" evidence="1">
    <location>
        <begin position="57"/>
        <end position="78"/>
    </location>
</feature>
<dbReference type="Proteomes" id="UP000753908">
    <property type="component" value="Unassembled WGS sequence"/>
</dbReference>
<keyword evidence="1" id="KW-0472">Membrane</keyword>
<sequence length="539" mass="61649">MPLGTADRMLFGLLPHLGISSDSPGQPCYRSKRSHFPILLDSTSIKTEMTKEKISQIVNSSLLISGAFLLCAALGMLINPNTFYKFFSPVQLVPDPIPPSQSVSYYWDLKGYAELALNNQCIAFYPLWPLLIRTLFHPQSVEQAAYAFLVLSAVLFFISLPLLVWIFKKALNHQSLAFLVVLAFSLSPMAIFRVIGYTESFFTILSAIFIWCCLRQSRLHETLRLALVFGVTFVMSLTRPILMPFIFSSIAALGTIYLFDWLRLERRSRSSLLTNAHYYGEEIKITITLCLATVIGYLPYGLFCLHSRGSFFAPFTDQSLWGTKLGLHLELLLFPKSPLFDLYGLYFPILVLVLSLFLVYFKVRNEEPLMWIPQSPLWLILFLYPPLLVVTYIANYLRLRSNTNWVRQDEISHPPCQGGSNQRIWDKIKPNGSKASRGASSLSKLVTSDFAQSLSHNYLFWFCAYFAVFHSLLIFFTRDRLYSLGRYSFGLPFFFLTLGYLCCCIPGKRTNLALWLFIWVSAIALVEQWVNYGQNQWLG</sequence>
<reference evidence="2" key="2">
    <citation type="journal article" date="2022" name="Microbiol. Resour. Announc.">
        <title>Metagenome Sequencing to Explore Phylogenomics of Terrestrial Cyanobacteria.</title>
        <authorList>
            <person name="Ward R.D."/>
            <person name="Stajich J.E."/>
            <person name="Johansen J.R."/>
            <person name="Huntemann M."/>
            <person name="Clum A."/>
            <person name="Foster B."/>
            <person name="Foster B."/>
            <person name="Roux S."/>
            <person name="Palaniappan K."/>
            <person name="Varghese N."/>
            <person name="Mukherjee S."/>
            <person name="Reddy T.B.K."/>
            <person name="Daum C."/>
            <person name="Copeland A."/>
            <person name="Chen I.A."/>
            <person name="Ivanova N.N."/>
            <person name="Kyrpides N.C."/>
            <person name="Shapiro N."/>
            <person name="Eloe-Fadrosh E.A."/>
            <person name="Pietrasiak N."/>
        </authorList>
    </citation>
    <scope>NUCLEOTIDE SEQUENCE</scope>
    <source>
        <strain evidence="2">CPER-KK1</strain>
    </source>
</reference>
<evidence type="ECO:0000256" key="1">
    <source>
        <dbReference type="SAM" id="Phobius"/>
    </source>
</evidence>
<evidence type="ECO:0000313" key="2">
    <source>
        <dbReference type="EMBL" id="MBW4548185.1"/>
    </source>
</evidence>
<feature type="transmembrane region" description="Helical" evidence="1">
    <location>
        <begin position="244"/>
        <end position="262"/>
    </location>
</feature>
<protein>
    <submittedName>
        <fullName evidence="2">Uncharacterized protein</fullName>
    </submittedName>
</protein>
<dbReference type="AlphaFoldDB" id="A0A951PQ51"/>
<feature type="transmembrane region" description="Helical" evidence="1">
    <location>
        <begin position="375"/>
        <end position="397"/>
    </location>
</feature>
<feature type="transmembrane region" description="Helical" evidence="1">
    <location>
        <begin position="514"/>
        <end position="532"/>
    </location>
</feature>
<reference evidence="2" key="1">
    <citation type="submission" date="2021-05" db="EMBL/GenBank/DDBJ databases">
        <authorList>
            <person name="Pietrasiak N."/>
            <person name="Ward R."/>
            <person name="Stajich J.E."/>
            <person name="Kurbessoian T."/>
        </authorList>
    </citation>
    <scope>NUCLEOTIDE SEQUENCE</scope>
    <source>
        <strain evidence="2">CPER-KK1</strain>
    </source>
</reference>
<name>A0A951PQ51_9CYAN</name>
<feature type="transmembrane region" description="Helical" evidence="1">
    <location>
        <begin position="458"/>
        <end position="477"/>
    </location>
</feature>
<comment type="caution">
    <text evidence="2">The sequence shown here is derived from an EMBL/GenBank/DDBJ whole genome shotgun (WGS) entry which is preliminary data.</text>
</comment>
<organism evidence="2 3">
    <name type="scientific">Symplocastrum torsivum CPER-KK1</name>
    <dbReference type="NCBI Taxonomy" id="450513"/>
    <lineage>
        <taxon>Bacteria</taxon>
        <taxon>Bacillati</taxon>
        <taxon>Cyanobacteriota</taxon>
        <taxon>Cyanophyceae</taxon>
        <taxon>Oscillatoriophycideae</taxon>
        <taxon>Oscillatoriales</taxon>
        <taxon>Microcoleaceae</taxon>
        <taxon>Symplocastrum</taxon>
    </lineage>
</organism>